<feature type="compositionally biased region" description="Polar residues" evidence="1">
    <location>
        <begin position="122"/>
        <end position="139"/>
    </location>
</feature>
<proteinExistence type="predicted"/>
<protein>
    <submittedName>
        <fullName evidence="2">BN860_08460g1_1</fullName>
    </submittedName>
</protein>
<dbReference type="AlphaFoldDB" id="A0A8J2X5W8"/>
<reference evidence="3" key="1">
    <citation type="journal article" date="2013" name="Genome Announc.">
        <title>Genome sequence of the food spoilage yeast Zygosaccharomyces bailii CLIB 213(T).</title>
        <authorList>
            <person name="Galeote V."/>
            <person name="Bigey F."/>
            <person name="Devillers H."/>
            <person name="Neuveglise C."/>
            <person name="Dequin S."/>
        </authorList>
    </citation>
    <scope>NUCLEOTIDE SEQUENCE [LARGE SCALE GENOMIC DNA]</scope>
    <source>
        <strain evidence="3">CLIB 213 / ATCC 58445 / CBS 680 / CCRC 21525 / NBRC 1098 / NCYC 1416 / NRRL Y-2227</strain>
    </source>
</reference>
<feature type="region of interest" description="Disordered" evidence="1">
    <location>
        <begin position="120"/>
        <end position="151"/>
    </location>
</feature>
<evidence type="ECO:0000313" key="2">
    <source>
        <dbReference type="EMBL" id="CDF87529.1"/>
    </source>
</evidence>
<dbReference type="Proteomes" id="UP000019375">
    <property type="component" value="Unassembled WGS sequence"/>
</dbReference>
<keyword evidence="3" id="KW-1185">Reference proteome</keyword>
<dbReference type="EMBL" id="HG316454">
    <property type="protein sequence ID" value="CDF87529.1"/>
    <property type="molecule type" value="Genomic_DNA"/>
</dbReference>
<evidence type="ECO:0000313" key="3">
    <source>
        <dbReference type="Proteomes" id="UP000019375"/>
    </source>
</evidence>
<accession>A0A8J2X5W8</accession>
<evidence type="ECO:0000256" key="1">
    <source>
        <dbReference type="SAM" id="MobiDB-lite"/>
    </source>
</evidence>
<organism evidence="2 3">
    <name type="scientific">Zygosaccharomyces bailii (strain CLIB 213 / ATCC 58445 / CBS 680 / BCRC 21525 / NBRC 1098 / NCYC 1416 / NRRL Y-2227)</name>
    <dbReference type="NCBI Taxonomy" id="1333698"/>
    <lineage>
        <taxon>Eukaryota</taxon>
        <taxon>Fungi</taxon>
        <taxon>Dikarya</taxon>
        <taxon>Ascomycota</taxon>
        <taxon>Saccharomycotina</taxon>
        <taxon>Saccharomycetes</taxon>
        <taxon>Saccharomycetales</taxon>
        <taxon>Saccharomycetaceae</taxon>
        <taxon>Zygosaccharomyces</taxon>
    </lineage>
</organism>
<dbReference type="OrthoDB" id="10357192at2759"/>
<name>A0A8J2X5W8_ZYGB2</name>
<sequence length="462" mass="52214">MTSVDTLELPIDTPSILSSNKSSTIRPKISIRSSNDTRCQTCSRRGRLKLKLCGPFHLSDRMRSAGPDDTMNDTNSFRKKLIVINDTQFKDSSKHHKRRFWRTKKDETLTDASHDFEERRTNLCSTTSSKSTRVNSEANGDSGGNETPKYNPKDYEEVIVFRRSPKHHFRRWLNEQCANNEATSSILEIRQSKVTTRIIKARHAISIAAEKTARIAVLRLNAQAAAFTGAVTAAAFACVRAAEKDPSASHGSIANAAMYAAQEVARAIAKSDTGDEDLTKLNDIFQKHFEYKGPGYFKRLRPLSIQDSNKKSAAYKMYHKMKDIPNPPIGVDPLEYYLRRSTEREMKRQKIEDVSFVKTDTAELRRKTTMGEENSEKGIPSRTSTAKSTFWSFIGFESENTKKIENDQIMTTCPKTRGTTPKVFLQEIFGKPSLENKKSEEDNMSMMSSKSTFWTFISGSSC</sequence>
<gene>
    <name evidence="2" type="ORF">BN860_08460g</name>
</gene>